<feature type="compositionally biased region" description="Acidic residues" evidence="1">
    <location>
        <begin position="344"/>
        <end position="359"/>
    </location>
</feature>
<dbReference type="Gramene" id="KVI10296">
    <property type="protein sequence ID" value="KVI10296"/>
    <property type="gene ID" value="Ccrd_011305"/>
</dbReference>
<dbReference type="EMBL" id="LEKV01001024">
    <property type="protein sequence ID" value="KVI10296.1"/>
    <property type="molecule type" value="Genomic_DNA"/>
</dbReference>
<dbReference type="OMA" id="NDNGAYS"/>
<dbReference type="PANTHER" id="PTHR35483:SF1">
    <property type="entry name" value="GLYCINE-RICH PROTEIN-RELATED"/>
    <property type="match status" value="1"/>
</dbReference>
<feature type="region of interest" description="Disordered" evidence="1">
    <location>
        <begin position="308"/>
        <end position="359"/>
    </location>
</feature>
<dbReference type="Proteomes" id="UP000243975">
    <property type="component" value="Unassembled WGS sequence"/>
</dbReference>
<gene>
    <name evidence="2" type="ORF">Ccrd_011305</name>
</gene>
<dbReference type="STRING" id="59895.A0A103YJJ4"/>
<dbReference type="AlphaFoldDB" id="A0A103YJJ4"/>
<evidence type="ECO:0000313" key="3">
    <source>
        <dbReference type="Proteomes" id="UP000243975"/>
    </source>
</evidence>
<feature type="region of interest" description="Disordered" evidence="1">
    <location>
        <begin position="167"/>
        <end position="197"/>
    </location>
</feature>
<comment type="caution">
    <text evidence="2">The sequence shown here is derived from an EMBL/GenBank/DDBJ whole genome shotgun (WGS) entry which is preliminary data.</text>
</comment>
<organism evidence="2 3">
    <name type="scientific">Cynara cardunculus var. scolymus</name>
    <name type="common">Globe artichoke</name>
    <name type="synonym">Cynara scolymus</name>
    <dbReference type="NCBI Taxonomy" id="59895"/>
    <lineage>
        <taxon>Eukaryota</taxon>
        <taxon>Viridiplantae</taxon>
        <taxon>Streptophyta</taxon>
        <taxon>Embryophyta</taxon>
        <taxon>Tracheophyta</taxon>
        <taxon>Spermatophyta</taxon>
        <taxon>Magnoliopsida</taxon>
        <taxon>eudicotyledons</taxon>
        <taxon>Gunneridae</taxon>
        <taxon>Pentapetalae</taxon>
        <taxon>asterids</taxon>
        <taxon>campanulids</taxon>
        <taxon>Asterales</taxon>
        <taxon>Asteraceae</taxon>
        <taxon>Carduoideae</taxon>
        <taxon>Cardueae</taxon>
        <taxon>Carduinae</taxon>
        <taxon>Cynara</taxon>
    </lineage>
</organism>
<reference evidence="2 3" key="1">
    <citation type="journal article" date="2016" name="Sci. Rep.">
        <title>The genome sequence of the outbreeding globe artichoke constructed de novo incorporating a phase-aware low-pass sequencing strategy of F1 progeny.</title>
        <authorList>
            <person name="Scaglione D."/>
            <person name="Reyes-Chin-Wo S."/>
            <person name="Acquadro A."/>
            <person name="Froenicke L."/>
            <person name="Portis E."/>
            <person name="Beitel C."/>
            <person name="Tirone M."/>
            <person name="Mauro R."/>
            <person name="Lo Monaco A."/>
            <person name="Mauromicale G."/>
            <person name="Faccioli P."/>
            <person name="Cattivelli L."/>
            <person name="Rieseberg L."/>
            <person name="Michelmore R."/>
            <person name="Lanteri S."/>
        </authorList>
    </citation>
    <scope>NUCLEOTIDE SEQUENCE [LARGE SCALE GENOMIC DNA]</scope>
    <source>
        <strain evidence="2">2C</strain>
    </source>
</reference>
<feature type="compositionally biased region" description="Gly residues" evidence="1">
    <location>
        <begin position="179"/>
        <end position="196"/>
    </location>
</feature>
<evidence type="ECO:0000313" key="2">
    <source>
        <dbReference type="EMBL" id="KVI10296.1"/>
    </source>
</evidence>
<dbReference type="GO" id="GO:0009507">
    <property type="term" value="C:chloroplast"/>
    <property type="evidence" value="ECO:0007669"/>
    <property type="project" value="TreeGrafter"/>
</dbReference>
<protein>
    <submittedName>
        <fullName evidence="2">Uncharacterized protein</fullName>
    </submittedName>
</protein>
<feature type="compositionally biased region" description="Basic and acidic residues" evidence="1">
    <location>
        <begin position="325"/>
        <end position="335"/>
    </location>
</feature>
<name>A0A103YJJ4_CYNCS</name>
<evidence type="ECO:0000256" key="1">
    <source>
        <dbReference type="SAM" id="MobiDB-lite"/>
    </source>
</evidence>
<feature type="compositionally biased region" description="Acidic residues" evidence="1">
    <location>
        <begin position="312"/>
        <end position="324"/>
    </location>
</feature>
<keyword evidence="3" id="KW-1185">Reference proteome</keyword>
<dbReference type="PANTHER" id="PTHR35483">
    <property type="entry name" value="NUCLEUSENVELOPE PROTEIN"/>
    <property type="match status" value="1"/>
</dbReference>
<accession>A0A103YJJ4</accession>
<sequence length="359" mass="40184">MQLGQAAINPTQPNGSKLDCLNKEIATISVYFNLDVLSTINKQVDEMSFLQVTASRPSLHIPDQYNTPHGLAVQRIAPVNIFNLHNSLKPTVGSSKKFTELITRHMIQRTGASRYQLCKPVCLFGGKGGPRSGNEASPWKSIEKAMSGLKKEQSLEDVLRKQMEKQDYYDDGSGEDPPIGGGDGGGGGGGSGGFRGTGDEGFDGMWDDIQQVTFAILALIAMYVYIVMGDRVITFIAEGFEFLAGKRGPRLRTIMQEFAQFYETYRAKVKVDPYWLEKAIISTPTWWDSPRKYRRALRPQIRAIMSSSSLDSDNDDNDKDSDDENTYRKVSDDRNRYHKKTYSDDDNDNGAYSEDDDDY</sequence>
<proteinExistence type="predicted"/>